<evidence type="ECO:0000256" key="8">
    <source>
        <dbReference type="ARBA" id="ARBA00022723"/>
    </source>
</evidence>
<keyword evidence="9 13" id="KW-0408">Iron</keyword>
<feature type="binding site" evidence="13">
    <location>
        <position position="350"/>
    </location>
    <ligand>
        <name>[4Fe-4S] cluster</name>
        <dbReference type="ChEBI" id="CHEBI:49883"/>
    </ligand>
</feature>
<feature type="binding site" evidence="13">
    <location>
        <position position="414"/>
    </location>
    <ligand>
        <name>[4Fe-4S] cluster</name>
        <dbReference type="ChEBI" id="CHEBI:49883"/>
    </ligand>
</feature>
<dbReference type="PANTHER" id="PTHR43822">
    <property type="entry name" value="HOMOACONITASE, MITOCHONDRIAL-RELATED"/>
    <property type="match status" value="1"/>
</dbReference>
<dbReference type="CDD" id="cd01583">
    <property type="entry name" value="IPMI"/>
    <property type="match status" value="1"/>
</dbReference>
<keyword evidence="12 13" id="KW-0100">Branched-chain amino acid biosynthesis</keyword>
<dbReference type="NCBIfam" id="TIGR00170">
    <property type="entry name" value="leuC"/>
    <property type="match status" value="1"/>
</dbReference>
<dbReference type="PROSITE" id="PS01244">
    <property type="entry name" value="ACONITASE_2"/>
    <property type="match status" value="1"/>
</dbReference>
<feature type="domain" description="Aconitase/3-isopropylmalate dehydratase large subunit alpha/beta/alpha" evidence="14">
    <location>
        <begin position="10"/>
        <end position="461"/>
    </location>
</feature>
<dbReference type="RefSeq" id="WP_345247854.1">
    <property type="nucleotide sequence ID" value="NZ_BAABFO010000005.1"/>
</dbReference>
<comment type="caution">
    <text evidence="15">The sequence shown here is derived from an EMBL/GenBank/DDBJ whole genome shotgun (WGS) entry which is preliminary data.</text>
</comment>
<evidence type="ECO:0000256" key="11">
    <source>
        <dbReference type="ARBA" id="ARBA00023239"/>
    </source>
</evidence>
<keyword evidence="6 13" id="KW-0004">4Fe-4S</keyword>
<dbReference type="PROSITE" id="PS00450">
    <property type="entry name" value="ACONITASE_1"/>
    <property type="match status" value="1"/>
</dbReference>
<evidence type="ECO:0000256" key="7">
    <source>
        <dbReference type="ARBA" id="ARBA00022605"/>
    </source>
</evidence>
<keyword evidence="16" id="KW-1185">Reference proteome</keyword>
<dbReference type="InterPro" id="IPR036008">
    <property type="entry name" value="Aconitase_4Fe-4S_dom"/>
</dbReference>
<dbReference type="Pfam" id="PF00330">
    <property type="entry name" value="Aconitase"/>
    <property type="match status" value="1"/>
</dbReference>
<evidence type="ECO:0000256" key="4">
    <source>
        <dbReference type="ARBA" id="ARBA00011271"/>
    </source>
</evidence>
<dbReference type="Proteomes" id="UP001501671">
    <property type="component" value="Unassembled WGS sequence"/>
</dbReference>
<dbReference type="InterPro" id="IPR033941">
    <property type="entry name" value="IPMI_cat"/>
</dbReference>
<dbReference type="NCBIfam" id="NF009116">
    <property type="entry name" value="PRK12466.1"/>
    <property type="match status" value="1"/>
</dbReference>
<dbReference type="InterPro" id="IPR001030">
    <property type="entry name" value="Acoase/IPM_deHydtase_lsu_aba"/>
</dbReference>
<dbReference type="NCBIfam" id="NF004016">
    <property type="entry name" value="PRK05478.1"/>
    <property type="match status" value="1"/>
</dbReference>
<comment type="subunit">
    <text evidence="4 13">Heterodimer of LeuC and LeuD.</text>
</comment>
<keyword evidence="5 13" id="KW-0432">Leucine biosynthesis</keyword>
<dbReference type="PANTHER" id="PTHR43822:SF9">
    <property type="entry name" value="3-ISOPROPYLMALATE DEHYDRATASE"/>
    <property type="match status" value="1"/>
</dbReference>
<comment type="cofactor">
    <cofactor evidence="13">
        <name>[4Fe-4S] cluster</name>
        <dbReference type="ChEBI" id="CHEBI:49883"/>
    </cofactor>
    <text evidence="13">Binds 1 [4Fe-4S] cluster per subunit.</text>
</comment>
<sequence>MAQTPKTLYDKLWEAHVVDQEEDGTCLIYIDRHLVHEVTSPQAFEGLKLAGRPVWRINANLAVADHNVPTHNRAGGIEDPVSRLQVDTLDANCSEYGIVEFRMNDHRQGIVHVIGPEQGASLPGMTIVCGDSHTSTHGAVAALAFGIGTSEVEHVLATQTLIMKKSRNMLVRVEGELPAGCTAKDLVLHVIGRIGTAGGTGHAIEFAGSAVRGLSVEGRMTMCNMAIEAGARVGLVAVDDKTIDYFRGRTYAPAGAAWDQAVAYWRTLHSDEGAQFDRVVEIDAAEIQPQVTWGTSPEMVLPVGARVPNPASESDEIRRDSVQRALDYMGLQADMPITDIKVDKVFIGSCTNSRIEDLRAAAAVVRGRRVAPNVKLALAVPGSGLVKSQAEQEGLDKIFLEAGFEWRDPGCSMCLAMNDDRLEPGERCASTSNRNFEGRQGAGGRTHLVSPAMAAAAAVTGHFVDVRKL</sequence>
<keyword evidence="10 13" id="KW-0411">Iron-sulfur</keyword>
<dbReference type="InterPro" id="IPR050067">
    <property type="entry name" value="IPM_dehydratase_rel_enz"/>
</dbReference>
<evidence type="ECO:0000256" key="12">
    <source>
        <dbReference type="ARBA" id="ARBA00023304"/>
    </source>
</evidence>
<evidence type="ECO:0000256" key="13">
    <source>
        <dbReference type="HAMAP-Rule" id="MF_01026"/>
    </source>
</evidence>
<evidence type="ECO:0000259" key="14">
    <source>
        <dbReference type="Pfam" id="PF00330"/>
    </source>
</evidence>
<keyword evidence="11 13" id="KW-0456">Lyase</keyword>
<gene>
    <name evidence="15" type="primary">leuC_5</name>
    <name evidence="13" type="synonym">leuC</name>
    <name evidence="15" type="ORF">GCM10023144_14760</name>
</gene>
<comment type="function">
    <text evidence="2 13">Catalyzes the isomerization between 2-isopropylmalate and 3-isopropylmalate, via the formation of 2-isopropylmaleate.</text>
</comment>
<evidence type="ECO:0000313" key="15">
    <source>
        <dbReference type="EMBL" id="GAA4328706.1"/>
    </source>
</evidence>
<dbReference type="InterPro" id="IPR015931">
    <property type="entry name" value="Acnase/IPM_dHydase_lsu_aba_1/3"/>
</dbReference>
<evidence type="ECO:0000256" key="10">
    <source>
        <dbReference type="ARBA" id="ARBA00023014"/>
    </source>
</evidence>
<dbReference type="InterPro" id="IPR018136">
    <property type="entry name" value="Aconitase_4Fe-4S_BS"/>
</dbReference>
<comment type="pathway">
    <text evidence="3 13">Amino-acid biosynthesis; L-leucine biosynthesis; L-leucine from 3-methyl-2-oxobutanoate: step 2/4.</text>
</comment>
<dbReference type="HAMAP" id="MF_01026">
    <property type="entry name" value="LeuC_type1"/>
    <property type="match status" value="1"/>
</dbReference>
<accession>A0ABP8GRQ2</accession>
<protein>
    <recommendedName>
        <fullName evidence="13">3-isopropylmalate dehydratase large subunit</fullName>
        <ecNumber evidence="13">4.2.1.33</ecNumber>
    </recommendedName>
    <alternativeName>
        <fullName evidence="13">Alpha-IPM isomerase</fullName>
        <shortName evidence="13">IPMI</shortName>
    </alternativeName>
    <alternativeName>
        <fullName evidence="13">Isopropylmalate isomerase</fullName>
    </alternativeName>
</protein>
<comment type="catalytic activity">
    <reaction evidence="1 13">
        <text>(2R,3S)-3-isopropylmalate = (2S)-2-isopropylmalate</text>
        <dbReference type="Rhea" id="RHEA:32287"/>
        <dbReference type="ChEBI" id="CHEBI:1178"/>
        <dbReference type="ChEBI" id="CHEBI:35121"/>
        <dbReference type="EC" id="4.2.1.33"/>
    </reaction>
</comment>
<dbReference type="Gene3D" id="3.30.499.10">
    <property type="entry name" value="Aconitase, domain 3"/>
    <property type="match status" value="2"/>
</dbReference>
<dbReference type="PRINTS" id="PR00415">
    <property type="entry name" value="ACONITASE"/>
</dbReference>
<dbReference type="SUPFAM" id="SSF53732">
    <property type="entry name" value="Aconitase iron-sulfur domain"/>
    <property type="match status" value="1"/>
</dbReference>
<evidence type="ECO:0000313" key="16">
    <source>
        <dbReference type="Proteomes" id="UP001501671"/>
    </source>
</evidence>
<dbReference type="EC" id="4.2.1.33" evidence="13"/>
<evidence type="ECO:0000256" key="6">
    <source>
        <dbReference type="ARBA" id="ARBA00022485"/>
    </source>
</evidence>
<comment type="similarity">
    <text evidence="13">Belongs to the aconitase/IPM isomerase family. LeuC type 1 subfamily.</text>
</comment>
<dbReference type="EMBL" id="BAABFO010000005">
    <property type="protein sequence ID" value="GAA4328706.1"/>
    <property type="molecule type" value="Genomic_DNA"/>
</dbReference>
<evidence type="ECO:0000256" key="1">
    <source>
        <dbReference type="ARBA" id="ARBA00000491"/>
    </source>
</evidence>
<evidence type="ECO:0000256" key="5">
    <source>
        <dbReference type="ARBA" id="ARBA00022430"/>
    </source>
</evidence>
<proteinExistence type="inferred from homology"/>
<evidence type="ECO:0000256" key="3">
    <source>
        <dbReference type="ARBA" id="ARBA00004729"/>
    </source>
</evidence>
<feature type="binding site" evidence="13">
    <location>
        <position position="411"/>
    </location>
    <ligand>
        <name>[4Fe-4S] cluster</name>
        <dbReference type="ChEBI" id="CHEBI:49883"/>
    </ligand>
</feature>
<organism evidence="15 16">
    <name type="scientific">Pigmentiphaga soli</name>
    <dbReference type="NCBI Taxonomy" id="1007095"/>
    <lineage>
        <taxon>Bacteria</taxon>
        <taxon>Pseudomonadati</taxon>
        <taxon>Pseudomonadota</taxon>
        <taxon>Betaproteobacteria</taxon>
        <taxon>Burkholderiales</taxon>
        <taxon>Alcaligenaceae</taxon>
        <taxon>Pigmentiphaga</taxon>
    </lineage>
</organism>
<keyword evidence="8 13" id="KW-0479">Metal-binding</keyword>
<keyword evidence="7 13" id="KW-0028">Amino-acid biosynthesis</keyword>
<evidence type="ECO:0000256" key="2">
    <source>
        <dbReference type="ARBA" id="ARBA00002695"/>
    </source>
</evidence>
<name>A0ABP8GRQ2_9BURK</name>
<evidence type="ECO:0000256" key="9">
    <source>
        <dbReference type="ARBA" id="ARBA00023004"/>
    </source>
</evidence>
<reference evidence="16" key="1">
    <citation type="journal article" date="2019" name="Int. J. Syst. Evol. Microbiol.">
        <title>The Global Catalogue of Microorganisms (GCM) 10K type strain sequencing project: providing services to taxonomists for standard genome sequencing and annotation.</title>
        <authorList>
            <consortium name="The Broad Institute Genomics Platform"/>
            <consortium name="The Broad Institute Genome Sequencing Center for Infectious Disease"/>
            <person name="Wu L."/>
            <person name="Ma J."/>
        </authorList>
    </citation>
    <scope>NUCLEOTIDE SEQUENCE [LARGE SCALE GENOMIC DNA]</scope>
    <source>
        <strain evidence="16">JCM 17666</strain>
    </source>
</reference>
<dbReference type="InterPro" id="IPR004430">
    <property type="entry name" value="3-IsopropMal_deHydase_lsu"/>
</dbReference>